<dbReference type="Pfam" id="PF08328">
    <property type="entry name" value="ASL_C"/>
    <property type="match status" value="2"/>
</dbReference>
<dbReference type="InterPro" id="IPR022761">
    <property type="entry name" value="Fumarate_lyase_N"/>
</dbReference>
<evidence type="ECO:0000256" key="2">
    <source>
        <dbReference type="ARBA" id="ARBA00004734"/>
    </source>
</evidence>
<keyword evidence="7" id="KW-1185">Reference proteome</keyword>
<evidence type="ECO:0000259" key="4">
    <source>
        <dbReference type="Pfam" id="PF00206"/>
    </source>
</evidence>
<feature type="domain" description="Fumarate lyase N-terminal" evidence="4">
    <location>
        <begin position="60"/>
        <end position="318"/>
    </location>
</feature>
<dbReference type="InterPro" id="IPR024083">
    <property type="entry name" value="Fumarase/histidase_N"/>
</dbReference>
<dbReference type="GO" id="GO:0006188">
    <property type="term" value="P:IMP biosynthetic process"/>
    <property type="evidence" value="ECO:0007669"/>
    <property type="project" value="InterPro"/>
</dbReference>
<keyword evidence="3" id="KW-0658">Purine biosynthesis</keyword>
<dbReference type="PANTHER" id="PTHR43411:SF1">
    <property type="entry name" value="ADENYLOSUCCINATE LYASE"/>
    <property type="match status" value="1"/>
</dbReference>
<evidence type="ECO:0000313" key="6">
    <source>
        <dbReference type="EMBL" id="KAK9913682.1"/>
    </source>
</evidence>
<dbReference type="InterPro" id="IPR013539">
    <property type="entry name" value="PurB_C"/>
</dbReference>
<gene>
    <name evidence="6" type="ORF">M0R45_037492</name>
</gene>
<dbReference type="Gene3D" id="1.10.275.10">
    <property type="entry name" value="Fumarase/aspartase (N-terminal domain)"/>
    <property type="match status" value="2"/>
</dbReference>
<feature type="domain" description="Adenylosuccinate lyase PurB C-terminal" evidence="5">
    <location>
        <begin position="813"/>
        <end position="923"/>
    </location>
</feature>
<evidence type="ECO:0000313" key="7">
    <source>
        <dbReference type="Proteomes" id="UP001457282"/>
    </source>
</evidence>
<comment type="caution">
    <text evidence="6">The sequence shown here is derived from an EMBL/GenBank/DDBJ whole genome shotgun (WGS) entry which is preliminary data.</text>
</comment>
<name>A0AAW1W086_RUBAR</name>
<dbReference type="InterPro" id="IPR047136">
    <property type="entry name" value="PurB_bact"/>
</dbReference>
<sequence length="948" mass="107320">MEFSHLTVLSPLDGDDYWGQIKDLAPYFSEYGLIYRQFLVEIKWFLKLSQIPEVREVPDLSDDAQSYLQRIIDDFSIGDALEIKRIQKTDPDGALEYFLRQKCSSHPEISKVLRFFHFACISEDINNLAHALMLKEAMNNVIFPAMDSLIQAICKMAKDYASAPMLSRTHTQTASPTTLGKEMAIFAVRLSRQRHRISRVEMMGKFAGSVGNYIALFVAYPTVNWPQIAKEFVTSLGVCFNPYVTEIETHDYMSRLFNGFNRFNNILVDFECDIQRYISLGYFKLIVKPGEIGASRYTRNPRKINPIDFENSEGNLGVASGSLSYLSDKLPKSRLQRDRTDITVLKNMGVGLGHSLLAYRSTLQGMAKIQIYEFRMTEELHGSWEVLAEAIQIVMQRYGVPEPYEKLKELTRGKEVTRESIKEFLKGLDLPKEPKIKLIELTPLSYVGAAVKLARMVDAAVKATIEKNCVSSEKVKMVPCKPSCEFETFSLMALSPLDGQYWSKVEDLAPCMSEYGLTYFCVLVEIKWLLWLSQIPEVTEVPSFSENAQSYLQELIDGFSINDALEIKKIEKVTSHDVNAVEYFLKQRCESHEEIAKVLEFFHFACTCEDINNLAYALMLKGAMNNVILPVVDDLIQTLCNMAKDNAHISMVSRTHGQPNASTTVGKEMATFAVRLSRERKEISSVEIMGKFSGSVGNYNAHLVAYPNINWPQVAEEFVASLGLSFNPYVTQIEPHDYMAELFHAISQFNNVLIDFDRDIWDYVYWGYLKQITKDGEVGSSTMPHAIDFENSEGNLGVANANLYHLSMKLPISRLQRDLTDSTVLRNIGLGLGHSLLAYKSTLEGISKLQVNEERNFEERDLSWPSFSEPVKAVMLKNNVAVDDLKQLMNRGIPVGPESMLDFIYQVDLEHGPKQELLVLSPAITNGAAEELARRVDSAVIANLREKQ</sequence>
<dbReference type="AlphaFoldDB" id="A0AAW1W086"/>
<evidence type="ECO:0000256" key="1">
    <source>
        <dbReference type="ARBA" id="ARBA00004706"/>
    </source>
</evidence>
<feature type="domain" description="Adenylosuccinate lyase PurB C-terminal" evidence="5">
    <location>
        <begin position="333"/>
        <end position="447"/>
    </location>
</feature>
<protein>
    <recommendedName>
        <fullName evidence="8">Adenylosuccinate lyase</fullName>
    </recommendedName>
</protein>
<dbReference type="Gene3D" id="1.10.40.30">
    <property type="entry name" value="Fumarase/aspartase (C-terminal domain)"/>
    <property type="match status" value="2"/>
</dbReference>
<dbReference type="SUPFAM" id="SSF48557">
    <property type="entry name" value="L-aspartase-like"/>
    <property type="match status" value="2"/>
</dbReference>
<evidence type="ECO:0000259" key="5">
    <source>
        <dbReference type="Pfam" id="PF08328"/>
    </source>
</evidence>
<accession>A0AAW1W086</accession>
<dbReference type="Gene3D" id="1.20.200.10">
    <property type="entry name" value="Fumarase/aspartase (Central domain)"/>
    <property type="match status" value="2"/>
</dbReference>
<comment type="pathway">
    <text evidence="1">Purine metabolism; IMP biosynthesis via de novo pathway; 5-amino-1-(5-phospho-D-ribosyl)imidazole-4-carboxamide from 5-amino-1-(5-phospho-D-ribosyl)imidazole-4-carboxylate: step 2/2.</text>
</comment>
<dbReference type="EMBL" id="JBEDUW010000007">
    <property type="protein sequence ID" value="KAK9913682.1"/>
    <property type="molecule type" value="Genomic_DNA"/>
</dbReference>
<evidence type="ECO:0000256" key="3">
    <source>
        <dbReference type="ARBA" id="ARBA00022755"/>
    </source>
</evidence>
<reference evidence="6 7" key="1">
    <citation type="journal article" date="2023" name="G3 (Bethesda)">
        <title>A chromosome-length genome assembly and annotation of blackberry (Rubus argutus, cv. 'Hillquist').</title>
        <authorList>
            <person name="Bruna T."/>
            <person name="Aryal R."/>
            <person name="Dudchenko O."/>
            <person name="Sargent D.J."/>
            <person name="Mead D."/>
            <person name="Buti M."/>
            <person name="Cavallini A."/>
            <person name="Hytonen T."/>
            <person name="Andres J."/>
            <person name="Pham M."/>
            <person name="Weisz D."/>
            <person name="Mascagni F."/>
            <person name="Usai G."/>
            <person name="Natali L."/>
            <person name="Bassil N."/>
            <person name="Fernandez G.E."/>
            <person name="Lomsadze A."/>
            <person name="Armour M."/>
            <person name="Olukolu B."/>
            <person name="Poorten T."/>
            <person name="Britton C."/>
            <person name="Davik J."/>
            <person name="Ashrafi H."/>
            <person name="Aiden E.L."/>
            <person name="Borodovsky M."/>
            <person name="Worthington M."/>
        </authorList>
    </citation>
    <scope>NUCLEOTIDE SEQUENCE [LARGE SCALE GENOMIC DNA]</scope>
    <source>
        <strain evidence="6">PI 553951</strain>
    </source>
</reference>
<comment type="pathway">
    <text evidence="2">Purine metabolism; AMP biosynthesis via de novo pathway; AMP from IMP: step 2/2.</text>
</comment>
<proteinExistence type="predicted"/>
<dbReference type="Pfam" id="PF00206">
    <property type="entry name" value="Lyase_1"/>
    <property type="match status" value="2"/>
</dbReference>
<dbReference type="PANTHER" id="PTHR43411">
    <property type="entry name" value="ADENYLOSUCCINATE LYASE"/>
    <property type="match status" value="1"/>
</dbReference>
<dbReference type="InterPro" id="IPR000362">
    <property type="entry name" value="Fumarate_lyase_fam"/>
</dbReference>
<evidence type="ECO:0008006" key="8">
    <source>
        <dbReference type="Google" id="ProtNLM"/>
    </source>
</evidence>
<dbReference type="GO" id="GO:0004018">
    <property type="term" value="F:N6-(1,2-dicarboxyethyl)AMP AMP-lyase (fumarate-forming) activity"/>
    <property type="evidence" value="ECO:0007669"/>
    <property type="project" value="InterPro"/>
</dbReference>
<feature type="domain" description="Fumarate lyase N-terminal" evidence="4">
    <location>
        <begin position="542"/>
        <end position="785"/>
    </location>
</feature>
<dbReference type="NCBIfam" id="NF006764">
    <property type="entry name" value="PRK09285.1"/>
    <property type="match status" value="2"/>
</dbReference>
<organism evidence="6 7">
    <name type="scientific">Rubus argutus</name>
    <name type="common">Southern blackberry</name>
    <dbReference type="NCBI Taxonomy" id="59490"/>
    <lineage>
        <taxon>Eukaryota</taxon>
        <taxon>Viridiplantae</taxon>
        <taxon>Streptophyta</taxon>
        <taxon>Embryophyta</taxon>
        <taxon>Tracheophyta</taxon>
        <taxon>Spermatophyta</taxon>
        <taxon>Magnoliopsida</taxon>
        <taxon>eudicotyledons</taxon>
        <taxon>Gunneridae</taxon>
        <taxon>Pentapetalae</taxon>
        <taxon>rosids</taxon>
        <taxon>fabids</taxon>
        <taxon>Rosales</taxon>
        <taxon>Rosaceae</taxon>
        <taxon>Rosoideae</taxon>
        <taxon>Rosoideae incertae sedis</taxon>
        <taxon>Rubus</taxon>
    </lineage>
</organism>
<dbReference type="PRINTS" id="PR00149">
    <property type="entry name" value="FUMRATELYASE"/>
</dbReference>
<dbReference type="Proteomes" id="UP001457282">
    <property type="component" value="Unassembled WGS sequence"/>
</dbReference>
<dbReference type="InterPro" id="IPR008948">
    <property type="entry name" value="L-Aspartase-like"/>
</dbReference>